<sequence length="64" mass="7359">MTKLILMRRGSPSVAVGREDRAYVIHGRVMEGIIGNEGREWLIPEEVKSENESKEDTVWIFVFP</sequence>
<protein>
    <submittedName>
        <fullName evidence="1">Uncharacterized protein</fullName>
    </submittedName>
</protein>
<keyword evidence="2" id="KW-1185">Reference proteome</keyword>
<accession>A0ACB7GJR1</accession>
<dbReference type="Proteomes" id="UP000091857">
    <property type="component" value="Chromosome 14"/>
</dbReference>
<reference evidence="2" key="1">
    <citation type="journal article" date="2016" name="Nat. Biotechnol.">
        <title>Sequencing wild and cultivated cassava and related species reveals extensive interspecific hybridization and genetic diversity.</title>
        <authorList>
            <person name="Bredeson J.V."/>
            <person name="Lyons J.B."/>
            <person name="Prochnik S.E."/>
            <person name="Wu G.A."/>
            <person name="Ha C.M."/>
            <person name="Edsinger-Gonzales E."/>
            <person name="Grimwood J."/>
            <person name="Schmutz J."/>
            <person name="Rabbi I.Y."/>
            <person name="Egesi C."/>
            <person name="Nauluvula P."/>
            <person name="Lebot V."/>
            <person name="Ndunguru J."/>
            <person name="Mkamilo G."/>
            <person name="Bart R.S."/>
            <person name="Setter T.L."/>
            <person name="Gleadow R.M."/>
            <person name="Kulakow P."/>
            <person name="Ferguson M.E."/>
            <person name="Rounsley S."/>
            <person name="Rokhsar D.S."/>
        </authorList>
    </citation>
    <scope>NUCLEOTIDE SEQUENCE [LARGE SCALE GENOMIC DNA]</scope>
    <source>
        <strain evidence="2">cv. AM560-2</strain>
    </source>
</reference>
<evidence type="ECO:0000313" key="2">
    <source>
        <dbReference type="Proteomes" id="UP000091857"/>
    </source>
</evidence>
<gene>
    <name evidence="1" type="ORF">MANES_14G087201v8</name>
</gene>
<evidence type="ECO:0000313" key="1">
    <source>
        <dbReference type="EMBL" id="KAG8638981.1"/>
    </source>
</evidence>
<organism evidence="1 2">
    <name type="scientific">Manihot esculenta</name>
    <name type="common">Cassava</name>
    <name type="synonym">Jatropha manihot</name>
    <dbReference type="NCBI Taxonomy" id="3983"/>
    <lineage>
        <taxon>Eukaryota</taxon>
        <taxon>Viridiplantae</taxon>
        <taxon>Streptophyta</taxon>
        <taxon>Embryophyta</taxon>
        <taxon>Tracheophyta</taxon>
        <taxon>Spermatophyta</taxon>
        <taxon>Magnoliopsida</taxon>
        <taxon>eudicotyledons</taxon>
        <taxon>Gunneridae</taxon>
        <taxon>Pentapetalae</taxon>
        <taxon>rosids</taxon>
        <taxon>fabids</taxon>
        <taxon>Malpighiales</taxon>
        <taxon>Euphorbiaceae</taxon>
        <taxon>Crotonoideae</taxon>
        <taxon>Manihoteae</taxon>
        <taxon>Manihot</taxon>
    </lineage>
</organism>
<dbReference type="EMBL" id="CM004400">
    <property type="protein sequence ID" value="KAG8638981.1"/>
    <property type="molecule type" value="Genomic_DNA"/>
</dbReference>
<name>A0ACB7GJR1_MANES</name>
<comment type="caution">
    <text evidence="1">The sequence shown here is derived from an EMBL/GenBank/DDBJ whole genome shotgun (WGS) entry which is preliminary data.</text>
</comment>
<proteinExistence type="predicted"/>